<feature type="chain" id="PRO_5042160248" description="CBM1 domain-containing protein" evidence="2">
    <location>
        <begin position="20"/>
        <end position="221"/>
    </location>
</feature>
<keyword evidence="2" id="KW-0732">Signal</keyword>
<sequence length="221" mass="22856">MRFFILLAATASAVPIARLTERIPNAEAVAEAEPQWGGCGGNGGPPCWKKDALPEAEPEVVHIVAKDAEAEPQWGGCTGNGGPPCWKKDALPEAEPEVVHIVAKDAEAEPQWGGCGGNGGPPCWKKDALPEAEPEVVHIVAKDAEAEPQWGGCGGNGGPPCWKKDALPEAEPEVSLPRTPRPSLSGAAVLGTAAHPAGRQAASPGNLWDLVSSLPPEPIHP</sequence>
<proteinExistence type="predicted"/>
<feature type="signal peptide" evidence="2">
    <location>
        <begin position="1"/>
        <end position="19"/>
    </location>
</feature>
<organism evidence="3 4">
    <name type="scientific">Cutaneotrichosporon spelunceum</name>
    <dbReference type="NCBI Taxonomy" id="1672016"/>
    <lineage>
        <taxon>Eukaryota</taxon>
        <taxon>Fungi</taxon>
        <taxon>Dikarya</taxon>
        <taxon>Basidiomycota</taxon>
        <taxon>Agaricomycotina</taxon>
        <taxon>Tremellomycetes</taxon>
        <taxon>Trichosporonales</taxon>
        <taxon>Trichosporonaceae</taxon>
        <taxon>Cutaneotrichosporon</taxon>
    </lineage>
</organism>
<dbReference type="EMBL" id="BTCM01000009">
    <property type="protein sequence ID" value="GMK60103.1"/>
    <property type="molecule type" value="Genomic_DNA"/>
</dbReference>
<evidence type="ECO:0000313" key="4">
    <source>
        <dbReference type="Proteomes" id="UP001222932"/>
    </source>
</evidence>
<accession>A0AAD3U050</accession>
<dbReference type="AlphaFoldDB" id="A0AAD3U050"/>
<evidence type="ECO:0000256" key="2">
    <source>
        <dbReference type="SAM" id="SignalP"/>
    </source>
</evidence>
<evidence type="ECO:0000256" key="1">
    <source>
        <dbReference type="SAM" id="MobiDB-lite"/>
    </source>
</evidence>
<feature type="region of interest" description="Disordered" evidence="1">
    <location>
        <begin position="148"/>
        <end position="221"/>
    </location>
</feature>
<gene>
    <name evidence="3" type="ORF">CspeluHIS016_0903200</name>
</gene>
<reference evidence="3" key="1">
    <citation type="journal article" date="2023" name="BMC Genomics">
        <title>Chromosome-level genome assemblies of Cutaneotrichosporon spp. (Trichosporonales, Basidiomycota) reveal imbalanced evolution between nucleotide sequences and chromosome synteny.</title>
        <authorList>
            <person name="Kobayashi Y."/>
            <person name="Kayamori A."/>
            <person name="Aoki K."/>
            <person name="Shiwa Y."/>
            <person name="Matsutani M."/>
            <person name="Fujita N."/>
            <person name="Sugita T."/>
            <person name="Iwasaki W."/>
            <person name="Tanaka N."/>
            <person name="Takashima M."/>
        </authorList>
    </citation>
    <scope>NUCLEOTIDE SEQUENCE</scope>
    <source>
        <strain evidence="3">HIS016</strain>
    </source>
</reference>
<protein>
    <recommendedName>
        <fullName evidence="5">CBM1 domain-containing protein</fullName>
    </recommendedName>
</protein>
<comment type="caution">
    <text evidence="3">The sequence shown here is derived from an EMBL/GenBank/DDBJ whole genome shotgun (WGS) entry which is preliminary data.</text>
</comment>
<evidence type="ECO:0008006" key="5">
    <source>
        <dbReference type="Google" id="ProtNLM"/>
    </source>
</evidence>
<keyword evidence="4" id="KW-1185">Reference proteome</keyword>
<dbReference type="Proteomes" id="UP001222932">
    <property type="component" value="Unassembled WGS sequence"/>
</dbReference>
<evidence type="ECO:0000313" key="3">
    <source>
        <dbReference type="EMBL" id="GMK60103.1"/>
    </source>
</evidence>
<name>A0AAD3U050_9TREE</name>
<reference evidence="3" key="2">
    <citation type="submission" date="2023-06" db="EMBL/GenBank/DDBJ databases">
        <authorList>
            <person name="Kobayashi Y."/>
            <person name="Kayamori A."/>
            <person name="Aoki K."/>
            <person name="Shiwa Y."/>
            <person name="Fujita N."/>
            <person name="Sugita T."/>
            <person name="Iwasaki W."/>
            <person name="Tanaka N."/>
            <person name="Takashima M."/>
        </authorList>
    </citation>
    <scope>NUCLEOTIDE SEQUENCE</scope>
    <source>
        <strain evidence="3">HIS016</strain>
    </source>
</reference>